<evidence type="ECO:0000256" key="4">
    <source>
        <dbReference type="ARBA" id="ARBA00022989"/>
    </source>
</evidence>
<comment type="caution">
    <text evidence="7">The sequence shown here is derived from an EMBL/GenBank/DDBJ whole genome shotgun (WGS) entry which is preliminary data.</text>
</comment>
<dbReference type="EMBL" id="VSSQ01000187">
    <property type="protein sequence ID" value="MPL84265.1"/>
    <property type="molecule type" value="Genomic_DNA"/>
</dbReference>
<feature type="transmembrane region" description="Helical" evidence="6">
    <location>
        <begin position="462"/>
        <end position="480"/>
    </location>
</feature>
<keyword evidence="3 6" id="KW-0812">Transmembrane</keyword>
<evidence type="ECO:0000256" key="5">
    <source>
        <dbReference type="ARBA" id="ARBA00023136"/>
    </source>
</evidence>
<keyword evidence="2" id="KW-1003">Cell membrane</keyword>
<comment type="subcellular location">
    <subcellularLocation>
        <location evidence="1">Cell membrane</location>
        <topology evidence="1">Multi-pass membrane protein</topology>
    </subcellularLocation>
</comment>
<reference evidence="7" key="1">
    <citation type="submission" date="2019-08" db="EMBL/GenBank/DDBJ databases">
        <authorList>
            <person name="Kucharzyk K."/>
            <person name="Murdoch R.W."/>
            <person name="Higgins S."/>
            <person name="Loffler F."/>
        </authorList>
    </citation>
    <scope>NUCLEOTIDE SEQUENCE</scope>
</reference>
<keyword evidence="5 6" id="KW-0472">Membrane</keyword>
<dbReference type="AlphaFoldDB" id="A0A644UZU0"/>
<dbReference type="PANTHER" id="PTHR30250:SF11">
    <property type="entry name" value="O-ANTIGEN TRANSPORTER-RELATED"/>
    <property type="match status" value="1"/>
</dbReference>
<dbReference type="GO" id="GO:0005886">
    <property type="term" value="C:plasma membrane"/>
    <property type="evidence" value="ECO:0007669"/>
    <property type="project" value="UniProtKB-SubCell"/>
</dbReference>
<evidence type="ECO:0000256" key="6">
    <source>
        <dbReference type="SAM" id="Phobius"/>
    </source>
</evidence>
<keyword evidence="4 6" id="KW-1133">Transmembrane helix</keyword>
<name>A0A644UZU0_9ZZZZ</name>
<feature type="transmembrane region" description="Helical" evidence="6">
    <location>
        <begin position="121"/>
        <end position="144"/>
    </location>
</feature>
<feature type="transmembrane region" description="Helical" evidence="6">
    <location>
        <begin position="379"/>
        <end position="402"/>
    </location>
</feature>
<feature type="transmembrane region" description="Helical" evidence="6">
    <location>
        <begin position="50"/>
        <end position="72"/>
    </location>
</feature>
<feature type="transmembrane region" description="Helical" evidence="6">
    <location>
        <begin position="21"/>
        <end position="38"/>
    </location>
</feature>
<sequence length="497" mass="57046">MAERKMQNLAKETAIYGISSILGKFLNWLLVPLYTYVLTGSADYGVVANLYAWTALLLVILTYGMETGFFRFANKHAEIASRVYGNTIISVGFTSLIFAVLCVVFAQPVADLLGYSSNPEYIAMLGVVVAMDAFGSIPFAYLRYKSRPIKFAALKLLMIFTNIAFNIFFLVVCPWLMEKNPDLIDWFYDPHYGVGYVFIANVIQTVVVTIALLPDVFKAEFKFDFHLLKQILRYSLPLLVLGIAGIMNQTLDKIIFPFLIEDPELAKSELGIYSACFKISMVMMMFTQAFRYAYEPFIFAQHKDKNSKEAYADAMKFFIIFSLLIFLGMVFYLDIFKFIIHRNYWAGLKVIPIVLFSYIFQGVFFNLSLWYKLTDKTMYGAWFSIIGAVITIAINIIFVPVFSYMASAWAAFACYFVMMLLSYFYGQKHMPINYNLKSIAIYTALAIGLYIISLFINTPFPVLNFLIKTMLLVIFMSYLFKHDLPLNKIPFIKKFIR</sequence>
<evidence type="ECO:0000313" key="7">
    <source>
        <dbReference type="EMBL" id="MPL84265.1"/>
    </source>
</evidence>
<feature type="transmembrane region" description="Helical" evidence="6">
    <location>
        <begin position="272"/>
        <end position="294"/>
    </location>
</feature>
<feature type="transmembrane region" description="Helical" evidence="6">
    <location>
        <begin position="238"/>
        <end position="260"/>
    </location>
</feature>
<evidence type="ECO:0000256" key="1">
    <source>
        <dbReference type="ARBA" id="ARBA00004651"/>
    </source>
</evidence>
<dbReference type="PANTHER" id="PTHR30250">
    <property type="entry name" value="PST FAMILY PREDICTED COLANIC ACID TRANSPORTER"/>
    <property type="match status" value="1"/>
</dbReference>
<dbReference type="InterPro" id="IPR050833">
    <property type="entry name" value="Poly_Biosynth_Transport"/>
</dbReference>
<protein>
    <submittedName>
        <fullName evidence="7">Uncharacterized protein</fullName>
    </submittedName>
</protein>
<feature type="transmembrane region" description="Helical" evidence="6">
    <location>
        <begin position="345"/>
        <end position="367"/>
    </location>
</feature>
<feature type="transmembrane region" description="Helical" evidence="6">
    <location>
        <begin position="314"/>
        <end position="333"/>
    </location>
</feature>
<evidence type="ECO:0000256" key="3">
    <source>
        <dbReference type="ARBA" id="ARBA00022692"/>
    </source>
</evidence>
<dbReference type="Pfam" id="PF01943">
    <property type="entry name" value="Polysacc_synt"/>
    <property type="match status" value="1"/>
</dbReference>
<evidence type="ECO:0000256" key="2">
    <source>
        <dbReference type="ARBA" id="ARBA00022475"/>
    </source>
</evidence>
<proteinExistence type="predicted"/>
<feature type="transmembrane region" description="Helical" evidence="6">
    <location>
        <begin position="408"/>
        <end position="426"/>
    </location>
</feature>
<feature type="transmembrane region" description="Helical" evidence="6">
    <location>
        <begin position="156"/>
        <end position="177"/>
    </location>
</feature>
<organism evidence="7">
    <name type="scientific">bioreactor metagenome</name>
    <dbReference type="NCBI Taxonomy" id="1076179"/>
    <lineage>
        <taxon>unclassified sequences</taxon>
        <taxon>metagenomes</taxon>
        <taxon>ecological metagenomes</taxon>
    </lineage>
</organism>
<accession>A0A644UZU0</accession>
<dbReference type="InterPro" id="IPR002797">
    <property type="entry name" value="Polysacc_synth"/>
</dbReference>
<feature type="transmembrane region" description="Helical" evidence="6">
    <location>
        <begin position="84"/>
        <end position="109"/>
    </location>
</feature>
<gene>
    <name evidence="7" type="ORF">SDC9_30229</name>
</gene>
<feature type="transmembrane region" description="Helical" evidence="6">
    <location>
        <begin position="438"/>
        <end position="456"/>
    </location>
</feature>
<feature type="transmembrane region" description="Helical" evidence="6">
    <location>
        <begin position="197"/>
        <end position="217"/>
    </location>
</feature>